<dbReference type="AlphaFoldDB" id="A0ABD2I3J8"/>
<dbReference type="Proteomes" id="UP001620626">
    <property type="component" value="Unassembled WGS sequence"/>
</dbReference>
<name>A0ABD2I3J8_9BILA</name>
<accession>A0ABD2I3J8</accession>
<sequence length="498" mass="56465">MANIFHLLSLSLFAAFALQNGVISSEFDCYVFLPPIGLNPKSISECPKGLQWFPSVQFCCISADQKFRPSPAIDGLFYQQRYFSVPEFAASDSVPEGCIRAVHFPNESLAYCGPRPLSPIVQRQVAQISDQLTHLLTIPVKDNLAQNIYCCSSDGKLSAKDQIKWQSVYHGTIAANYTLIAKSGTKQISIRAACNKQIDETNGPENGFNYDDATNSKCDEESAIFDYTRNCCAPKCDTNLTSDGEFHAEIKIRTSNDRNGQIEHVNVSVGDYEYDFTSLGPRRRLFNHFHDNNVLNEDSARKAKQFETPFFVSTKKADELFWEMSQRNSFRDCIDFVYKFVCNLFYGNCPPKKFWPKNFVEIDNKLSIHKAFENKTTQLNGKFNECSLQVHELRIEYALAQHGKYGTPVVTYETGVVDPYEEFLGSNDVKLIEEIRNQQKCHVESIGNDGTVLCKAVLHVCSNKYVMFMVIKDYKLSHTLKEENGIIKLDKLKSAIKI</sequence>
<evidence type="ECO:0000256" key="1">
    <source>
        <dbReference type="SAM" id="SignalP"/>
    </source>
</evidence>
<gene>
    <name evidence="2" type="ORF">niasHT_036403</name>
</gene>
<evidence type="ECO:0000313" key="2">
    <source>
        <dbReference type="EMBL" id="KAL3070733.1"/>
    </source>
</evidence>
<evidence type="ECO:0000313" key="3">
    <source>
        <dbReference type="Proteomes" id="UP001620626"/>
    </source>
</evidence>
<reference evidence="2 3" key="1">
    <citation type="submission" date="2024-10" db="EMBL/GenBank/DDBJ databases">
        <authorList>
            <person name="Kim D."/>
        </authorList>
    </citation>
    <scope>NUCLEOTIDE SEQUENCE [LARGE SCALE GENOMIC DNA]</scope>
    <source>
        <strain evidence="2">BH-2024</strain>
    </source>
</reference>
<feature type="signal peptide" evidence="1">
    <location>
        <begin position="1"/>
        <end position="24"/>
    </location>
</feature>
<dbReference type="EMBL" id="JBICBT010001380">
    <property type="protein sequence ID" value="KAL3070733.1"/>
    <property type="molecule type" value="Genomic_DNA"/>
</dbReference>
<keyword evidence="1" id="KW-0732">Signal</keyword>
<protein>
    <submittedName>
        <fullName evidence="2">Uncharacterized protein</fullName>
    </submittedName>
</protein>
<organism evidence="2 3">
    <name type="scientific">Heterodera trifolii</name>
    <dbReference type="NCBI Taxonomy" id="157864"/>
    <lineage>
        <taxon>Eukaryota</taxon>
        <taxon>Metazoa</taxon>
        <taxon>Ecdysozoa</taxon>
        <taxon>Nematoda</taxon>
        <taxon>Chromadorea</taxon>
        <taxon>Rhabditida</taxon>
        <taxon>Tylenchina</taxon>
        <taxon>Tylenchomorpha</taxon>
        <taxon>Tylenchoidea</taxon>
        <taxon>Heteroderidae</taxon>
        <taxon>Heteroderinae</taxon>
        <taxon>Heterodera</taxon>
    </lineage>
</organism>
<keyword evidence="3" id="KW-1185">Reference proteome</keyword>
<proteinExistence type="predicted"/>
<feature type="chain" id="PRO_5044789395" evidence="1">
    <location>
        <begin position="25"/>
        <end position="498"/>
    </location>
</feature>
<comment type="caution">
    <text evidence="2">The sequence shown here is derived from an EMBL/GenBank/DDBJ whole genome shotgun (WGS) entry which is preliminary data.</text>
</comment>